<proteinExistence type="predicted"/>
<reference evidence="1" key="1">
    <citation type="submission" date="2021-06" db="EMBL/GenBank/DDBJ databases">
        <title>Parelaphostrongylus tenuis whole genome reference sequence.</title>
        <authorList>
            <person name="Garwood T.J."/>
            <person name="Larsen P.A."/>
            <person name="Fountain-Jones N.M."/>
            <person name="Garbe J.R."/>
            <person name="Macchietto M.G."/>
            <person name="Kania S.A."/>
            <person name="Gerhold R.W."/>
            <person name="Richards J.E."/>
            <person name="Wolf T.M."/>
        </authorList>
    </citation>
    <scope>NUCLEOTIDE SEQUENCE</scope>
    <source>
        <strain evidence="1">MNPRO001-30</strain>
        <tissue evidence="1">Meninges</tissue>
    </source>
</reference>
<name>A0AAD5LZ90_PARTN</name>
<comment type="caution">
    <text evidence="1">The sequence shown here is derived from an EMBL/GenBank/DDBJ whole genome shotgun (WGS) entry which is preliminary data.</text>
</comment>
<evidence type="ECO:0000313" key="1">
    <source>
        <dbReference type="EMBL" id="KAJ1348245.1"/>
    </source>
</evidence>
<dbReference type="Proteomes" id="UP001196413">
    <property type="component" value="Unassembled WGS sequence"/>
</dbReference>
<dbReference type="InterPro" id="IPR036397">
    <property type="entry name" value="RNaseH_sf"/>
</dbReference>
<organism evidence="1 2">
    <name type="scientific">Parelaphostrongylus tenuis</name>
    <name type="common">Meningeal worm</name>
    <dbReference type="NCBI Taxonomy" id="148309"/>
    <lineage>
        <taxon>Eukaryota</taxon>
        <taxon>Metazoa</taxon>
        <taxon>Ecdysozoa</taxon>
        <taxon>Nematoda</taxon>
        <taxon>Chromadorea</taxon>
        <taxon>Rhabditida</taxon>
        <taxon>Rhabditina</taxon>
        <taxon>Rhabditomorpha</taxon>
        <taxon>Strongyloidea</taxon>
        <taxon>Metastrongylidae</taxon>
        <taxon>Parelaphostrongylus</taxon>
    </lineage>
</organism>
<sequence length="171" mass="19276">MEDQPRFERLREIHRLAVVKASKEDPTLTTEKLADDFDCGHATINRVLKAAGNKWKKGPIDAARAHSRIGAQRQKIAQKLVEVDRTVLGVAGCHSLHSPDMLPSDYHLFRKLEHFLNKKKFGDISHLRRGLTALLNPRTMISLSSVLTCCLRGGNVFRMMAHTLDSVDEQL</sequence>
<evidence type="ECO:0000313" key="2">
    <source>
        <dbReference type="Proteomes" id="UP001196413"/>
    </source>
</evidence>
<protein>
    <submittedName>
        <fullName evidence="1">Uncharacterized protein</fullName>
    </submittedName>
</protein>
<gene>
    <name evidence="1" type="ORF">KIN20_003501</name>
</gene>
<accession>A0AAD5LZ90</accession>
<dbReference type="Gene3D" id="3.30.420.10">
    <property type="entry name" value="Ribonuclease H-like superfamily/Ribonuclease H"/>
    <property type="match status" value="1"/>
</dbReference>
<keyword evidence="2" id="KW-1185">Reference proteome</keyword>
<dbReference type="AlphaFoldDB" id="A0AAD5LZ90"/>
<dbReference type="EMBL" id="JAHQIW010000455">
    <property type="protein sequence ID" value="KAJ1348245.1"/>
    <property type="molecule type" value="Genomic_DNA"/>
</dbReference>
<dbReference type="GO" id="GO:0003676">
    <property type="term" value="F:nucleic acid binding"/>
    <property type="evidence" value="ECO:0007669"/>
    <property type="project" value="InterPro"/>
</dbReference>